<dbReference type="PANTHER" id="PTHR33640">
    <property type="entry name" value="TRANSMEMBRANE PROTEIN"/>
    <property type="match status" value="1"/>
</dbReference>
<evidence type="ECO:0000313" key="4">
    <source>
        <dbReference type="Proteomes" id="UP000811246"/>
    </source>
</evidence>
<protein>
    <submittedName>
        <fullName evidence="3">Uncharacterized protein</fullName>
    </submittedName>
</protein>
<reference evidence="3" key="1">
    <citation type="submission" date="2021-01" db="EMBL/GenBank/DDBJ databases">
        <authorList>
            <person name="Lovell J.T."/>
            <person name="Bentley N."/>
            <person name="Bhattarai G."/>
            <person name="Jenkins J.W."/>
            <person name="Sreedasyam A."/>
            <person name="Alarcon Y."/>
            <person name="Bock C."/>
            <person name="Boston L."/>
            <person name="Carlson J."/>
            <person name="Cervantes K."/>
            <person name="Clermont K."/>
            <person name="Krom N."/>
            <person name="Kubenka K."/>
            <person name="Mamidi S."/>
            <person name="Mattison C."/>
            <person name="Monteros M."/>
            <person name="Pisani C."/>
            <person name="Plott C."/>
            <person name="Rajasekar S."/>
            <person name="Rhein H.S."/>
            <person name="Rohla C."/>
            <person name="Song M."/>
            <person name="Hilaire R.S."/>
            <person name="Shu S."/>
            <person name="Wells L."/>
            <person name="Wang X."/>
            <person name="Webber J."/>
            <person name="Heerema R.J."/>
            <person name="Klein P."/>
            <person name="Conner P."/>
            <person name="Grauke L."/>
            <person name="Grimwood J."/>
            <person name="Schmutz J."/>
            <person name="Randall J.J."/>
        </authorList>
    </citation>
    <scope>NUCLEOTIDE SEQUENCE</scope>
    <source>
        <tissue evidence="3">Leaf</tissue>
    </source>
</reference>
<dbReference type="Proteomes" id="UP000811246">
    <property type="component" value="Chromosome 8"/>
</dbReference>
<feature type="region of interest" description="Disordered" evidence="1">
    <location>
        <begin position="234"/>
        <end position="254"/>
    </location>
</feature>
<dbReference type="EMBL" id="CM031832">
    <property type="protein sequence ID" value="KAG6699288.1"/>
    <property type="molecule type" value="Genomic_DNA"/>
</dbReference>
<organism evidence="3 4">
    <name type="scientific">Carya illinoinensis</name>
    <name type="common">Pecan</name>
    <dbReference type="NCBI Taxonomy" id="32201"/>
    <lineage>
        <taxon>Eukaryota</taxon>
        <taxon>Viridiplantae</taxon>
        <taxon>Streptophyta</taxon>
        <taxon>Embryophyta</taxon>
        <taxon>Tracheophyta</taxon>
        <taxon>Spermatophyta</taxon>
        <taxon>Magnoliopsida</taxon>
        <taxon>eudicotyledons</taxon>
        <taxon>Gunneridae</taxon>
        <taxon>Pentapetalae</taxon>
        <taxon>rosids</taxon>
        <taxon>fabids</taxon>
        <taxon>Fagales</taxon>
        <taxon>Juglandaceae</taxon>
        <taxon>Carya</taxon>
    </lineage>
</organism>
<evidence type="ECO:0000256" key="1">
    <source>
        <dbReference type="SAM" id="MobiDB-lite"/>
    </source>
</evidence>
<evidence type="ECO:0000313" key="3">
    <source>
        <dbReference type="EMBL" id="KAG6699288.1"/>
    </source>
</evidence>
<feature type="transmembrane region" description="Helical" evidence="2">
    <location>
        <begin position="60"/>
        <end position="84"/>
    </location>
</feature>
<sequence>MALFEIGFVKVEKSKAMRRYNRWRTVKWIVKLCAALLVLSLSSAWLPGAAETACEFFRRFIAVFDCTFYVFILVMAIIFILYAFSGENGARTDIYDDFLGYNKPSSKLAAGNELPVQPETDSSPAETFHDKHIVFSDNANSPAHDDGTVSSISERTASPIPLERVAPVTEKALRERVAPVTEKALRERVAPVTEKALREKRYRRAKSEKIELRILEKTKRELRRTETGICRELVRSGEEPASRSSSYPPEELSTEKFNRRVEAYIARIKEVQREEYKEERRRESLLALMTTQN</sequence>
<comment type="caution">
    <text evidence="3">The sequence shown here is derived from an EMBL/GenBank/DDBJ whole genome shotgun (WGS) entry which is preliminary data.</text>
</comment>
<name>A0A922ECG0_CARIL</name>
<proteinExistence type="predicted"/>
<keyword evidence="2" id="KW-0472">Membrane</keyword>
<evidence type="ECO:0000256" key="2">
    <source>
        <dbReference type="SAM" id="Phobius"/>
    </source>
</evidence>
<dbReference type="PANTHER" id="PTHR33640:SF34">
    <property type="entry name" value="PROTEIN, PUTATIVE-RELATED"/>
    <property type="match status" value="1"/>
</dbReference>
<accession>A0A922ECG0</accession>
<dbReference type="AlphaFoldDB" id="A0A922ECG0"/>
<gene>
    <name evidence="3" type="ORF">I3842_08G060900</name>
</gene>
<keyword evidence="2" id="KW-1133">Transmembrane helix</keyword>
<keyword evidence="2" id="KW-0812">Transmembrane</keyword>